<gene>
    <name evidence="7" type="ORF">GCM10010411_23230</name>
</gene>
<proteinExistence type="inferred from homology"/>
<reference evidence="8" key="1">
    <citation type="journal article" date="2019" name="Int. J. Syst. Evol. Microbiol.">
        <title>The Global Catalogue of Microorganisms (GCM) 10K type strain sequencing project: providing services to taxonomists for standard genome sequencing and annotation.</title>
        <authorList>
            <consortium name="The Broad Institute Genomics Platform"/>
            <consortium name="The Broad Institute Genome Sequencing Center for Infectious Disease"/>
            <person name="Wu L."/>
            <person name="Ma J."/>
        </authorList>
    </citation>
    <scope>NUCLEOTIDE SEQUENCE [LARGE SCALE GENOMIC DNA]</scope>
    <source>
        <strain evidence="8">JCM 6833</strain>
    </source>
</reference>
<dbReference type="InterPro" id="IPR017850">
    <property type="entry name" value="Alkaline_phosphatase_core_sf"/>
</dbReference>
<keyword evidence="4" id="KW-0106">Calcium</keyword>
<dbReference type="Gene3D" id="3.30.1120.10">
    <property type="match status" value="1"/>
</dbReference>
<keyword evidence="5" id="KW-0732">Signal</keyword>
<dbReference type="SUPFAM" id="SSF49785">
    <property type="entry name" value="Galactose-binding domain-like"/>
    <property type="match status" value="1"/>
</dbReference>
<dbReference type="InterPro" id="IPR000917">
    <property type="entry name" value="Sulfatase_N"/>
</dbReference>
<comment type="caution">
    <text evidence="7">The sequence shown here is derived from an EMBL/GenBank/DDBJ whole genome shotgun (WGS) entry which is preliminary data.</text>
</comment>
<dbReference type="SMART" id="SM00776">
    <property type="entry name" value="NPCBM"/>
    <property type="match status" value="1"/>
</dbReference>
<dbReference type="InterPro" id="IPR024607">
    <property type="entry name" value="Sulfatase_CS"/>
</dbReference>
<dbReference type="CDD" id="cd16145">
    <property type="entry name" value="ARS_like"/>
    <property type="match status" value="1"/>
</dbReference>
<name>A0ABP6BWH7_9ACTN</name>
<dbReference type="PANTHER" id="PTHR42693">
    <property type="entry name" value="ARYLSULFATASE FAMILY MEMBER"/>
    <property type="match status" value="1"/>
</dbReference>
<dbReference type="InterPro" id="IPR008979">
    <property type="entry name" value="Galactose-bd-like_sf"/>
</dbReference>
<organism evidence="7 8">
    <name type="scientific">Actinomadura fulvescens</name>
    <dbReference type="NCBI Taxonomy" id="46160"/>
    <lineage>
        <taxon>Bacteria</taxon>
        <taxon>Bacillati</taxon>
        <taxon>Actinomycetota</taxon>
        <taxon>Actinomycetes</taxon>
        <taxon>Streptosporangiales</taxon>
        <taxon>Thermomonosporaceae</taxon>
        <taxon>Actinomadura</taxon>
    </lineage>
</organism>
<dbReference type="Gene3D" id="3.40.720.10">
    <property type="entry name" value="Alkaline Phosphatase, subunit A"/>
    <property type="match status" value="1"/>
</dbReference>
<dbReference type="PROSITE" id="PS51318">
    <property type="entry name" value="TAT"/>
    <property type="match status" value="1"/>
</dbReference>
<keyword evidence="8" id="KW-1185">Reference proteome</keyword>
<dbReference type="PANTHER" id="PTHR42693:SF53">
    <property type="entry name" value="ENDO-4-O-SULFATASE"/>
    <property type="match status" value="1"/>
</dbReference>
<dbReference type="InterPro" id="IPR013222">
    <property type="entry name" value="Glyco_hyd_98_carb-bd"/>
</dbReference>
<keyword evidence="3" id="KW-0378">Hydrolase</keyword>
<dbReference type="EMBL" id="BAAATD010000002">
    <property type="protein sequence ID" value="GAA2589698.1"/>
    <property type="molecule type" value="Genomic_DNA"/>
</dbReference>
<evidence type="ECO:0000313" key="8">
    <source>
        <dbReference type="Proteomes" id="UP001501509"/>
    </source>
</evidence>
<evidence type="ECO:0000256" key="2">
    <source>
        <dbReference type="ARBA" id="ARBA00022723"/>
    </source>
</evidence>
<keyword evidence="2" id="KW-0479">Metal-binding</keyword>
<feature type="chain" id="PRO_5046219623" description="Glycosyl hydrolase family 98 putative carbohydrate-binding module domain-containing protein" evidence="5">
    <location>
        <begin position="27"/>
        <end position="738"/>
    </location>
</feature>
<dbReference type="PROSITE" id="PS00523">
    <property type="entry name" value="SULFATASE_1"/>
    <property type="match status" value="1"/>
</dbReference>
<dbReference type="InterPro" id="IPR050738">
    <property type="entry name" value="Sulfatase"/>
</dbReference>
<dbReference type="Proteomes" id="UP001501509">
    <property type="component" value="Unassembled WGS sequence"/>
</dbReference>
<feature type="signal peptide" evidence="5">
    <location>
        <begin position="1"/>
        <end position="26"/>
    </location>
</feature>
<dbReference type="Pfam" id="PF08305">
    <property type="entry name" value="NPCBM"/>
    <property type="match status" value="1"/>
</dbReference>
<dbReference type="InterPro" id="IPR006311">
    <property type="entry name" value="TAT_signal"/>
</dbReference>
<dbReference type="InterPro" id="IPR018905">
    <property type="entry name" value="A-galactase_NEW3"/>
</dbReference>
<evidence type="ECO:0000313" key="7">
    <source>
        <dbReference type="EMBL" id="GAA2589698.1"/>
    </source>
</evidence>
<sequence length="738" mass="78602">MPTRRQFLAGSAAALGGSALPAEASAATAVAAPRDTPRPNFVVVLADDLGYGELGAYGQRLIQTPNLDRLAAEGLRFTDAYAGAPVCAPSRCSLLTGLHSGHSAVRQNPEGGPQGSLGDKDTTFAELLRARSYRTAVIGKWGFGPEQSGQASHPNQRGFEQFFGYITHGHAHDYYPHYLWHNGERTELPENAGNQKGTFAPDLFRDRSVEFIKASKDEPFLLFFTPNVPHAPSDVPATAPYDDRPWPAADKGHAAQVTRLDAYVGDLVGALREAGVARDTVLIVTSDNGPHEEGGFNPDLFDANGPLRGYKRNLYEGGVRVPLIAWSPGRVGAGTTARPTQQTDLLPTLAELAGAPVPGDIDGVSAAALLTGRPGGAVPGHLYWYRREPGSTRRANAADGGSVTRVAEAVRQGDWKAVRIAPGHDRPAAEDQWKIELYDLKADVGETRDLAAQHPAVAAGLVRLMREAWVPDFHRRGLGLTLDAPELLLPGGTYEVTLTLTNGSATSWHRPQLSLGVPHGWRLRPSGPRTRSRLAIGEAFSTTWRLTIPERTTAKGWRLAATATASTGAGPLRFSQERGYTPPPPPPTADSYLSDLPWLSATNGWGPVEIDRSNGKQAAGDGTPISFGGQTHRKGLGVHARSEIVYHLGGRGVRLTGLVGIDDFSANQSDKGATVAQVWADDRKVFDSGTLTAAGGPEPVDVDVTGARLLRLVVLNAEGTGGSYDHTSWADAFLKVTG</sequence>
<comment type="similarity">
    <text evidence="1">Belongs to the sulfatase family.</text>
</comment>
<dbReference type="Pfam" id="PF00884">
    <property type="entry name" value="Sulfatase"/>
    <property type="match status" value="1"/>
</dbReference>
<dbReference type="InterPro" id="IPR038637">
    <property type="entry name" value="NPCBM_sf"/>
</dbReference>
<evidence type="ECO:0000256" key="3">
    <source>
        <dbReference type="ARBA" id="ARBA00022801"/>
    </source>
</evidence>
<dbReference type="Pfam" id="PF10633">
    <property type="entry name" value="NPCBM_assoc"/>
    <property type="match status" value="1"/>
</dbReference>
<feature type="domain" description="Glycosyl hydrolase family 98 putative carbohydrate-binding module" evidence="6">
    <location>
        <begin position="587"/>
        <end position="736"/>
    </location>
</feature>
<evidence type="ECO:0000256" key="5">
    <source>
        <dbReference type="SAM" id="SignalP"/>
    </source>
</evidence>
<dbReference type="Gene3D" id="2.60.120.1060">
    <property type="entry name" value="NPCBM/NEW2 domain"/>
    <property type="match status" value="1"/>
</dbReference>
<dbReference type="SUPFAM" id="SSF53649">
    <property type="entry name" value="Alkaline phosphatase-like"/>
    <property type="match status" value="1"/>
</dbReference>
<evidence type="ECO:0000259" key="6">
    <source>
        <dbReference type="SMART" id="SM00776"/>
    </source>
</evidence>
<evidence type="ECO:0000256" key="4">
    <source>
        <dbReference type="ARBA" id="ARBA00022837"/>
    </source>
</evidence>
<evidence type="ECO:0000256" key="1">
    <source>
        <dbReference type="ARBA" id="ARBA00008779"/>
    </source>
</evidence>
<dbReference type="RefSeq" id="WP_344540314.1">
    <property type="nucleotide sequence ID" value="NZ_BAAATD010000002.1"/>
</dbReference>
<accession>A0ABP6BWH7</accession>
<protein>
    <recommendedName>
        <fullName evidence="6">Glycosyl hydrolase family 98 putative carbohydrate-binding module domain-containing protein</fullName>
    </recommendedName>
</protein>